<feature type="transmembrane region" description="Helical" evidence="1">
    <location>
        <begin position="110"/>
        <end position="131"/>
    </location>
</feature>
<comment type="caution">
    <text evidence="2">The sequence shown here is derived from an EMBL/GenBank/DDBJ whole genome shotgun (WGS) entry which is preliminary data.</text>
</comment>
<keyword evidence="1" id="KW-0472">Membrane</keyword>
<name>A0A644YW92_9ZZZZ</name>
<dbReference type="EMBL" id="VSSQ01006469">
    <property type="protein sequence ID" value="MPM32806.1"/>
    <property type="molecule type" value="Genomic_DNA"/>
</dbReference>
<feature type="transmembrane region" description="Helical" evidence="1">
    <location>
        <begin position="12"/>
        <end position="29"/>
    </location>
</feature>
<protein>
    <submittedName>
        <fullName evidence="2">Uncharacterized protein</fullName>
    </submittedName>
</protein>
<sequence>MQKRKIGSDAFQITFYGLLLSVLVQQYMFNAPFSQYAVEIILFIAISIYIIIRNIMVGNDLFESSKHSQKIVVINSLVSGLVIAIINTTLNYIKLGDLFKTNSLNTILNSAMTFLCATIISFIGFEILYLINKRKQKQIQSILDSDE</sequence>
<proteinExistence type="predicted"/>
<evidence type="ECO:0000256" key="1">
    <source>
        <dbReference type="SAM" id="Phobius"/>
    </source>
</evidence>
<organism evidence="2">
    <name type="scientific">bioreactor metagenome</name>
    <dbReference type="NCBI Taxonomy" id="1076179"/>
    <lineage>
        <taxon>unclassified sequences</taxon>
        <taxon>metagenomes</taxon>
        <taxon>ecological metagenomes</taxon>
    </lineage>
</organism>
<feature type="transmembrane region" description="Helical" evidence="1">
    <location>
        <begin position="35"/>
        <end position="52"/>
    </location>
</feature>
<evidence type="ECO:0000313" key="2">
    <source>
        <dbReference type="EMBL" id="MPM32806.1"/>
    </source>
</evidence>
<keyword evidence="1" id="KW-0812">Transmembrane</keyword>
<feature type="transmembrane region" description="Helical" evidence="1">
    <location>
        <begin position="72"/>
        <end position="90"/>
    </location>
</feature>
<gene>
    <name evidence="2" type="ORF">SDC9_79372</name>
</gene>
<dbReference type="Pfam" id="PF20563">
    <property type="entry name" value="DUF6773"/>
    <property type="match status" value="1"/>
</dbReference>
<dbReference type="AlphaFoldDB" id="A0A644YW92"/>
<accession>A0A644YW92</accession>
<dbReference type="InterPro" id="IPR046664">
    <property type="entry name" value="DUF6773"/>
</dbReference>
<keyword evidence="1" id="KW-1133">Transmembrane helix</keyword>
<reference evidence="2" key="1">
    <citation type="submission" date="2019-08" db="EMBL/GenBank/DDBJ databases">
        <authorList>
            <person name="Kucharzyk K."/>
            <person name="Murdoch R.W."/>
            <person name="Higgins S."/>
            <person name="Loffler F."/>
        </authorList>
    </citation>
    <scope>NUCLEOTIDE SEQUENCE</scope>
</reference>